<dbReference type="NCBIfam" id="TIGR03975">
    <property type="entry name" value="rSAM_ocin_1"/>
    <property type="match status" value="1"/>
</dbReference>
<keyword evidence="7" id="KW-0808">Transferase</keyword>
<evidence type="ECO:0000256" key="2">
    <source>
        <dbReference type="ARBA" id="ARBA00022691"/>
    </source>
</evidence>
<dbReference type="AlphaFoldDB" id="J9ZXD6"/>
<name>J9ZXD6_BACS1</name>
<dbReference type="GO" id="GO:0005829">
    <property type="term" value="C:cytosol"/>
    <property type="evidence" value="ECO:0007669"/>
    <property type="project" value="TreeGrafter"/>
</dbReference>
<evidence type="ECO:0000256" key="1">
    <source>
        <dbReference type="ARBA" id="ARBA00001966"/>
    </source>
</evidence>
<dbReference type="SUPFAM" id="SSF102114">
    <property type="entry name" value="Radical SAM enzymes"/>
    <property type="match status" value="1"/>
</dbReference>
<dbReference type="InterPro" id="IPR007197">
    <property type="entry name" value="rSAM"/>
</dbReference>
<sequence length="670" mass="75968">MPTNDVVLLNMPYSAIEHPSISLGYFSASLKQRGISVDTISANAFFARDIGLKEYFLFSNYYNNDLLGEWTFSGEAFPDFHPDHDTYFRDLQLPIPEAKIRRIRELAAGFIDQMTERVLSQNPRIVGCSSTFQQNCASLALLRRVREQAPEVITVMGGANCEGPMGKALKQCFDWVDHVFSGEADDLFPEFCALILDATDREQAMRRIADWAPGSIFQVSTGLMLQAEASERSVAKDLSSLPTPDYDDYFRDLQEAGVARQVLPGLMLETSRGCWWGEKDVCTFCGLNGEYINFRAKDPDVVHRELRDLTARYGINAFEVVDNILSMKYFKTLLPQIIESGEKYGFLYEIKANLRRDHVEMLAAAGVLWVQPGIESLDDGVLRLIHKGATACQNLQLLKWCREYGLFVIWNYLCDIPGEHDEWHADLVDLLPQIVHFQPPSSPGSPLRFDRFSVYHNYPDEHGLELTPAWTYSYIYPVSDAHIQRIAYFFDNHRPDAVNDGKNRPLWEQAREELVEWRNLHYQYQEDDVWAEVASGSPMLSMSYGDGDLLILEDTRPCAVQSRIELRGAAARIYELCDEGRKASTVLSHCRSSGCPDLDAAEVDRILQTFLDHKIMAFVSDRYLSLAVRAPWASYPSMELFPGGRVLLKRAAAPKKPQELTVADVFGVKV</sequence>
<dbReference type="GO" id="GO:0051536">
    <property type="term" value="F:iron-sulfur cluster binding"/>
    <property type="evidence" value="ECO:0007669"/>
    <property type="project" value="UniProtKB-KW"/>
</dbReference>
<evidence type="ECO:0000256" key="3">
    <source>
        <dbReference type="ARBA" id="ARBA00022723"/>
    </source>
</evidence>
<dbReference type="InterPro" id="IPR006638">
    <property type="entry name" value="Elp3/MiaA/NifB-like_rSAM"/>
</dbReference>
<protein>
    <submittedName>
        <fullName evidence="7">C-methyltransferase</fullName>
    </submittedName>
</protein>
<dbReference type="SFLD" id="SFLDG01082">
    <property type="entry name" value="B12-binding_domain_containing"/>
    <property type="match status" value="1"/>
</dbReference>
<reference evidence="7" key="1">
    <citation type="journal article" date="2012" name="Science">
        <title>Metagenome mining reveals polytheonamides as posttranslationally modified ribosomal peptides.</title>
        <authorList>
            <person name="Freeman M.F."/>
            <person name="Gurgui C."/>
            <person name="Helf M.J."/>
            <person name="Morinaka B.I."/>
            <person name="Uria A.R."/>
            <person name="Oldham N.J."/>
            <person name="Sahl H.G."/>
            <person name="Matsunaga S."/>
            <person name="Piel J."/>
        </authorList>
    </citation>
    <scope>NUCLEOTIDE SEQUENCE</scope>
</reference>
<dbReference type="SMART" id="SM00729">
    <property type="entry name" value="Elp3"/>
    <property type="match status" value="1"/>
</dbReference>
<dbReference type="PANTHER" id="PTHR43409:SF7">
    <property type="entry name" value="BLL1977 PROTEIN"/>
    <property type="match status" value="1"/>
</dbReference>
<proteinExistence type="predicted"/>
<comment type="cofactor">
    <cofactor evidence="1">
        <name>[4Fe-4S] cluster</name>
        <dbReference type="ChEBI" id="CHEBI:49883"/>
    </cofactor>
</comment>
<keyword evidence="4" id="KW-0408">Iron</keyword>
<dbReference type="SFLD" id="SFLDF00324">
    <property type="entry name" value="bacteriocin_maturation"/>
    <property type="match status" value="1"/>
</dbReference>
<keyword evidence="2" id="KW-0949">S-adenosyl-L-methionine</keyword>
<dbReference type="GO" id="GO:0008168">
    <property type="term" value="F:methyltransferase activity"/>
    <property type="evidence" value="ECO:0007669"/>
    <property type="project" value="UniProtKB-KW"/>
</dbReference>
<keyword evidence="3" id="KW-0479">Metal-binding</keyword>
<dbReference type="PANTHER" id="PTHR43409">
    <property type="entry name" value="ANAEROBIC MAGNESIUM-PROTOPORPHYRIN IX MONOMETHYL ESTER CYCLASE-RELATED"/>
    <property type="match status" value="1"/>
</dbReference>
<dbReference type="EMBL" id="JX456532">
    <property type="protein sequence ID" value="AFS60638.1"/>
    <property type="molecule type" value="Genomic_DNA"/>
</dbReference>
<dbReference type="Pfam" id="PF04055">
    <property type="entry name" value="Radical_SAM"/>
    <property type="match status" value="1"/>
</dbReference>
<dbReference type="SFLD" id="SFLDS00029">
    <property type="entry name" value="Radical_SAM"/>
    <property type="match status" value="1"/>
</dbReference>
<dbReference type="GO" id="GO:0032259">
    <property type="term" value="P:methylation"/>
    <property type="evidence" value="ECO:0007669"/>
    <property type="project" value="UniProtKB-KW"/>
</dbReference>
<feature type="domain" description="Elp3/MiaA/NifB-like radical SAM core" evidence="6">
    <location>
        <begin position="264"/>
        <end position="478"/>
    </location>
</feature>
<dbReference type="Gene3D" id="3.20.20.70">
    <property type="entry name" value="Aldolase class I"/>
    <property type="match status" value="1"/>
</dbReference>
<accession>J9ZXD6</accession>
<organism evidence="7">
    <name type="scientific">Bacterium symbiont subsp. Theonella swinhoei (strain pTSMAC1)</name>
    <dbReference type="NCBI Taxonomy" id="1221190"/>
    <lineage>
        <taxon>Bacteria</taxon>
    </lineage>
</organism>
<dbReference type="GO" id="GO:0046872">
    <property type="term" value="F:metal ion binding"/>
    <property type="evidence" value="ECO:0007669"/>
    <property type="project" value="UniProtKB-KW"/>
</dbReference>
<evidence type="ECO:0000259" key="6">
    <source>
        <dbReference type="SMART" id="SM00729"/>
    </source>
</evidence>
<dbReference type="Gene3D" id="3.40.50.280">
    <property type="entry name" value="Cobalamin-binding domain"/>
    <property type="match status" value="1"/>
</dbReference>
<evidence type="ECO:0000256" key="5">
    <source>
        <dbReference type="ARBA" id="ARBA00023014"/>
    </source>
</evidence>
<evidence type="ECO:0000256" key="4">
    <source>
        <dbReference type="ARBA" id="ARBA00023004"/>
    </source>
</evidence>
<dbReference type="InterPro" id="IPR023984">
    <property type="entry name" value="rSAM_ocin_1"/>
</dbReference>
<gene>
    <name evidence="7" type="primary">poyC</name>
</gene>
<evidence type="ECO:0000313" key="7">
    <source>
        <dbReference type="EMBL" id="AFS60638.1"/>
    </source>
</evidence>
<dbReference type="InterPro" id="IPR058240">
    <property type="entry name" value="rSAM_sf"/>
</dbReference>
<dbReference type="InterPro" id="IPR013785">
    <property type="entry name" value="Aldolase_TIM"/>
</dbReference>
<keyword evidence="7" id="KW-0489">Methyltransferase</keyword>
<dbReference type="InterPro" id="IPR051198">
    <property type="entry name" value="BchE-like"/>
</dbReference>
<keyword evidence="5" id="KW-0411">Iron-sulfur</keyword>